<accession>A0ABT8WX48</accession>
<dbReference type="RefSeq" id="WP_303280774.1">
    <property type="nucleotide sequence ID" value="NZ_BAABCZ010000016.1"/>
</dbReference>
<keyword evidence="2" id="KW-1185">Reference proteome</keyword>
<sequence>MKKKFSENVVWRLFNPMIPNIVGNYFGVDGVLKLFRTFDIIIRDPLNILP</sequence>
<dbReference type="EMBL" id="JAUOEM010000001">
    <property type="protein sequence ID" value="MDO5986253.1"/>
    <property type="molecule type" value="Genomic_DNA"/>
</dbReference>
<dbReference type="Proteomes" id="UP001176891">
    <property type="component" value="Unassembled WGS sequence"/>
</dbReference>
<organism evidence="1 2">
    <name type="scientific">Flavivirga amylovorans</name>
    <dbReference type="NCBI Taxonomy" id="870486"/>
    <lineage>
        <taxon>Bacteria</taxon>
        <taxon>Pseudomonadati</taxon>
        <taxon>Bacteroidota</taxon>
        <taxon>Flavobacteriia</taxon>
        <taxon>Flavobacteriales</taxon>
        <taxon>Flavobacteriaceae</taxon>
        <taxon>Flavivirga</taxon>
    </lineage>
</organism>
<comment type="caution">
    <text evidence="1">The sequence shown here is derived from an EMBL/GenBank/DDBJ whole genome shotgun (WGS) entry which is preliminary data.</text>
</comment>
<proteinExistence type="predicted"/>
<name>A0ABT8WX48_9FLAO</name>
<evidence type="ECO:0000313" key="2">
    <source>
        <dbReference type="Proteomes" id="UP001176891"/>
    </source>
</evidence>
<protein>
    <submittedName>
        <fullName evidence="1">Uncharacterized protein</fullName>
    </submittedName>
</protein>
<gene>
    <name evidence="1" type="ORF">Q4Q39_02445</name>
</gene>
<evidence type="ECO:0000313" key="1">
    <source>
        <dbReference type="EMBL" id="MDO5986253.1"/>
    </source>
</evidence>
<reference evidence="1" key="1">
    <citation type="submission" date="2023-07" db="EMBL/GenBank/DDBJ databases">
        <title>Two novel species in the genus Flavivirga.</title>
        <authorList>
            <person name="Kwon K."/>
        </authorList>
    </citation>
    <scope>NUCLEOTIDE SEQUENCE</scope>
    <source>
        <strain evidence="1">KACC 14157</strain>
    </source>
</reference>